<feature type="transmembrane region" description="Helical" evidence="1">
    <location>
        <begin position="34"/>
        <end position="56"/>
    </location>
</feature>
<dbReference type="EMBL" id="CP058559">
    <property type="protein sequence ID" value="QNO13468.1"/>
    <property type="molecule type" value="Genomic_DNA"/>
</dbReference>
<proteinExistence type="predicted"/>
<keyword evidence="3" id="KW-1185">Reference proteome</keyword>
<keyword evidence="1" id="KW-1133">Transmembrane helix</keyword>
<dbReference type="AlphaFoldDB" id="A0A7G9W456"/>
<organism evidence="2 3">
    <name type="scientific">Alkalicella caledoniensis</name>
    <dbReference type="NCBI Taxonomy" id="2731377"/>
    <lineage>
        <taxon>Bacteria</taxon>
        <taxon>Bacillati</taxon>
        <taxon>Bacillota</taxon>
        <taxon>Clostridia</taxon>
        <taxon>Eubacteriales</taxon>
        <taxon>Proteinivoracaceae</taxon>
        <taxon>Alkalicella</taxon>
    </lineage>
</organism>
<reference evidence="2 3" key="1">
    <citation type="submission" date="2020-07" db="EMBL/GenBank/DDBJ databases">
        <title>Alkalicella. sp. LB2 genome.</title>
        <authorList>
            <person name="Postec A."/>
            <person name="Quemeneur M."/>
        </authorList>
    </citation>
    <scope>NUCLEOTIDE SEQUENCE [LARGE SCALE GENOMIC DNA]</scope>
    <source>
        <strain evidence="2 3">LB2</strain>
    </source>
</reference>
<evidence type="ECO:0000313" key="2">
    <source>
        <dbReference type="EMBL" id="QNO13468.1"/>
    </source>
</evidence>
<accession>A0A7G9W456</accession>
<name>A0A7G9W456_ALKCA</name>
<protein>
    <submittedName>
        <fullName evidence="2">Uncharacterized protein</fullName>
    </submittedName>
</protein>
<dbReference type="RefSeq" id="WP_213167136.1">
    <property type="nucleotide sequence ID" value="NZ_CP058559.1"/>
</dbReference>
<gene>
    <name evidence="2" type="ORF">HYG86_01100</name>
</gene>
<dbReference type="KEGG" id="acae:HYG86_01100"/>
<keyword evidence="1" id="KW-0472">Membrane</keyword>
<evidence type="ECO:0000256" key="1">
    <source>
        <dbReference type="SAM" id="Phobius"/>
    </source>
</evidence>
<keyword evidence="1" id="KW-0812">Transmembrane</keyword>
<sequence>MTSKAQSRVERSKENSNKKVKVVIDTKFQKIFKYAWFPTTAFLLFIIGLQIGVYYITLDSTTGNYQTIFDKGMWSSFWDAIKNF</sequence>
<evidence type="ECO:0000313" key="3">
    <source>
        <dbReference type="Proteomes" id="UP000516160"/>
    </source>
</evidence>
<dbReference type="Proteomes" id="UP000516160">
    <property type="component" value="Chromosome"/>
</dbReference>